<dbReference type="Proteomes" id="UP000249254">
    <property type="component" value="Unassembled WGS sequence"/>
</dbReference>
<dbReference type="AlphaFoldDB" id="A0A328AGK9"/>
<gene>
    <name evidence="1" type="ORF">DJ017_04635</name>
</gene>
<evidence type="ECO:0000313" key="1">
    <source>
        <dbReference type="EMBL" id="RAK53860.1"/>
    </source>
</evidence>
<protein>
    <recommendedName>
        <fullName evidence="3">DUF4170 domain-containing protein</fullName>
    </recommendedName>
</protein>
<dbReference type="InterPro" id="IPR025226">
    <property type="entry name" value="DUF4170"/>
</dbReference>
<dbReference type="EMBL" id="QFYQ01000001">
    <property type="protein sequence ID" value="RAK53860.1"/>
    <property type="molecule type" value="Genomic_DNA"/>
</dbReference>
<sequence>MMTKERFWVVGGEYSCLAFKTLKNGAPQVMGPYETRDEARAAWKRISDETRSCATARYAIATEQLTLPH</sequence>
<name>A0A328AGK9_9CAUL</name>
<reference evidence="2" key="1">
    <citation type="submission" date="2018-05" db="EMBL/GenBank/DDBJ databases">
        <authorList>
            <person name="Li X."/>
        </authorList>
    </citation>
    <scope>NUCLEOTIDE SEQUENCE [LARGE SCALE GENOMIC DNA]</scope>
    <source>
        <strain evidence="2">LX32</strain>
    </source>
</reference>
<dbReference type="RefSeq" id="WP_111527611.1">
    <property type="nucleotide sequence ID" value="NZ_JBHRSG010000002.1"/>
</dbReference>
<comment type="caution">
    <text evidence="1">The sequence shown here is derived from an EMBL/GenBank/DDBJ whole genome shotgun (WGS) entry which is preliminary data.</text>
</comment>
<evidence type="ECO:0000313" key="2">
    <source>
        <dbReference type="Proteomes" id="UP000249254"/>
    </source>
</evidence>
<evidence type="ECO:0008006" key="3">
    <source>
        <dbReference type="Google" id="ProtNLM"/>
    </source>
</evidence>
<accession>A0A328AGK9</accession>
<keyword evidence="2" id="KW-1185">Reference proteome</keyword>
<dbReference type="Gene3D" id="3.30.70.2400">
    <property type="entry name" value="Uncharacterised protein PF13773, DUF4170"/>
    <property type="match status" value="1"/>
</dbReference>
<organism evidence="1 2">
    <name type="scientific">Phenylobacterium soli</name>
    <dbReference type="NCBI Taxonomy" id="2170551"/>
    <lineage>
        <taxon>Bacteria</taxon>
        <taxon>Pseudomonadati</taxon>
        <taxon>Pseudomonadota</taxon>
        <taxon>Alphaproteobacteria</taxon>
        <taxon>Caulobacterales</taxon>
        <taxon>Caulobacteraceae</taxon>
        <taxon>Phenylobacterium</taxon>
    </lineage>
</organism>
<dbReference type="Pfam" id="PF13773">
    <property type="entry name" value="DUF4170"/>
    <property type="match status" value="1"/>
</dbReference>
<proteinExistence type="predicted"/>
<dbReference type="OrthoDB" id="9800646at2"/>